<dbReference type="PROSITE" id="PS50405">
    <property type="entry name" value="GST_CTER"/>
    <property type="match status" value="1"/>
</dbReference>
<evidence type="ECO:0000259" key="3">
    <source>
        <dbReference type="PROSITE" id="PS50405"/>
    </source>
</evidence>
<dbReference type="CDD" id="cd03189">
    <property type="entry name" value="GST_C_GTT1_like"/>
    <property type="match status" value="1"/>
</dbReference>
<dbReference type="InterPro" id="IPR040079">
    <property type="entry name" value="Glutathione_S-Trfase"/>
</dbReference>
<dbReference type="AlphaFoldDB" id="A0A378WIH8"/>
<dbReference type="SUPFAM" id="SSF52833">
    <property type="entry name" value="Thioredoxin-like"/>
    <property type="match status" value="1"/>
</dbReference>
<dbReference type="InterPro" id="IPR010987">
    <property type="entry name" value="Glutathione-S-Trfase_C-like"/>
</dbReference>
<gene>
    <name evidence="4" type="primary">yfcG</name>
    <name evidence="4" type="ORF">NCTC12229_00816</name>
</gene>
<evidence type="ECO:0000313" key="4">
    <source>
        <dbReference type="EMBL" id="SUA36401.1"/>
    </source>
</evidence>
<dbReference type="InterPro" id="IPR036249">
    <property type="entry name" value="Thioredoxin-like_sf"/>
</dbReference>
<dbReference type="PANTHER" id="PTHR44051:SF9">
    <property type="entry name" value="GLUTATHIONE S-TRANSFERASE 1"/>
    <property type="match status" value="1"/>
</dbReference>
<accession>A0A378WIH8</accession>
<feature type="domain" description="GST C-terminal" evidence="3">
    <location>
        <begin position="88"/>
        <end position="221"/>
    </location>
</feature>
<sequence>MITLYALKQSRAYRIAWLLELLGVEYRAEVIARDAETSLAPDSLRRVHPLGKSPLIDDNGLVLAESGAIVEYLIARYGQETALRPSENSAAYPEYLFWLHYAEGSLMPLLVMSLVFRKIETRKMPFFAKPVARKITDGVRESFLNPQLKLHLEFVENKLKGRTWLLGGEISGADIMMGFPLQAAVSRTPLNLPNIAAYVRRIENDPAYQRAQERIGKLELL</sequence>
<dbReference type="Gene3D" id="1.20.1050.10">
    <property type="match status" value="1"/>
</dbReference>
<dbReference type="Proteomes" id="UP000254055">
    <property type="component" value="Unassembled WGS sequence"/>
</dbReference>
<dbReference type="InterPro" id="IPR036282">
    <property type="entry name" value="Glutathione-S-Trfase_C_sf"/>
</dbReference>
<dbReference type="SFLD" id="SFLDS00019">
    <property type="entry name" value="Glutathione_Transferase_(cytos"/>
    <property type="match status" value="1"/>
</dbReference>
<dbReference type="SFLD" id="SFLDG00358">
    <property type="entry name" value="Main_(cytGST)"/>
    <property type="match status" value="1"/>
</dbReference>
<dbReference type="CDD" id="cd03046">
    <property type="entry name" value="GST_N_GTT1_like"/>
    <property type="match status" value="1"/>
</dbReference>
<dbReference type="OrthoDB" id="9810080at2"/>
<evidence type="ECO:0000259" key="2">
    <source>
        <dbReference type="PROSITE" id="PS50404"/>
    </source>
</evidence>
<organism evidence="4 5">
    <name type="scientific">Neisseria zoodegmatis</name>
    <dbReference type="NCBI Taxonomy" id="326523"/>
    <lineage>
        <taxon>Bacteria</taxon>
        <taxon>Pseudomonadati</taxon>
        <taxon>Pseudomonadota</taxon>
        <taxon>Betaproteobacteria</taxon>
        <taxon>Neisseriales</taxon>
        <taxon>Neisseriaceae</taxon>
        <taxon>Neisseria</taxon>
    </lineage>
</organism>
<dbReference type="InterPro" id="IPR004045">
    <property type="entry name" value="Glutathione_S-Trfase_N"/>
</dbReference>
<dbReference type="PANTHER" id="PTHR44051">
    <property type="entry name" value="GLUTATHIONE S-TRANSFERASE-RELATED"/>
    <property type="match status" value="1"/>
</dbReference>
<reference evidence="4 5" key="1">
    <citation type="submission" date="2018-06" db="EMBL/GenBank/DDBJ databases">
        <authorList>
            <consortium name="Pathogen Informatics"/>
            <person name="Doyle S."/>
        </authorList>
    </citation>
    <scope>NUCLEOTIDE SEQUENCE [LARGE SCALE GENOMIC DNA]</scope>
    <source>
        <strain evidence="4 5">NCTC12229</strain>
    </source>
</reference>
<dbReference type="Pfam" id="PF02798">
    <property type="entry name" value="GST_N"/>
    <property type="match status" value="1"/>
</dbReference>
<name>A0A378WIH8_9NEIS</name>
<dbReference type="PROSITE" id="PS50404">
    <property type="entry name" value="GST_NTER"/>
    <property type="match status" value="1"/>
</dbReference>
<dbReference type="SFLD" id="SFLDG01150">
    <property type="entry name" value="Main.1:_Beta-like"/>
    <property type="match status" value="1"/>
</dbReference>
<dbReference type="SUPFAM" id="SSF47616">
    <property type="entry name" value="GST C-terminal domain-like"/>
    <property type="match status" value="1"/>
</dbReference>
<feature type="domain" description="GST N-terminal" evidence="2">
    <location>
        <begin position="1"/>
        <end position="81"/>
    </location>
</feature>
<dbReference type="Gene3D" id="3.40.30.10">
    <property type="entry name" value="Glutaredoxin"/>
    <property type="match status" value="1"/>
</dbReference>
<evidence type="ECO:0000256" key="1">
    <source>
        <dbReference type="RuleBase" id="RU003494"/>
    </source>
</evidence>
<proteinExistence type="inferred from homology"/>
<dbReference type="RefSeq" id="WP_115133638.1">
    <property type="nucleotide sequence ID" value="NZ_UGRS01000001.1"/>
</dbReference>
<dbReference type="InterPro" id="IPR004046">
    <property type="entry name" value="GST_C"/>
</dbReference>
<protein>
    <submittedName>
        <fullName evidence="4">GST-like protein yfcG</fullName>
    </submittedName>
</protein>
<dbReference type="EMBL" id="UGRS01000001">
    <property type="protein sequence ID" value="SUA36401.1"/>
    <property type="molecule type" value="Genomic_DNA"/>
</dbReference>
<evidence type="ECO:0000313" key="5">
    <source>
        <dbReference type="Proteomes" id="UP000254055"/>
    </source>
</evidence>
<comment type="similarity">
    <text evidence="1">Belongs to the GST superfamily.</text>
</comment>
<dbReference type="Pfam" id="PF00043">
    <property type="entry name" value="GST_C"/>
    <property type="match status" value="1"/>
</dbReference>